<dbReference type="EMBL" id="FOXI01000023">
    <property type="protein sequence ID" value="SFQ14725.1"/>
    <property type="molecule type" value="Genomic_DNA"/>
</dbReference>
<proteinExistence type="predicted"/>
<dbReference type="Proteomes" id="UP000183769">
    <property type="component" value="Unassembled WGS sequence"/>
</dbReference>
<sequence length="307" mass="35135">MTSEFDPSDEPYDVGDIVHIHAPEPEYEHRFGCEVVEVHRDSEPTATVEDYSYTLYAYGIERVLDSKYPHEHLIPSPRGYPNINDLLGESPINGEDLFGKFRRPDLQLINKYLTAVDVESDPTLDWLNEIRKGDVDRINSVFAEVYLLYYLREKYGSEQVSMNATLSDGGDSKDFDLRLTTDDQDIWIEVTKPDYAAELEGGFGWGMGTRTTNSIDRKLKNKFGPARDAVDDDVVLVLAVYQEEQITQGFEIGRWLDEEYYDISDFSDGWVTFTYLGEPDFEYHAFTENGACCNSVFAALTEIEEPR</sequence>
<accession>A0A1I5W4Q3</accession>
<name>A0A1I5W4Q3_9EURY</name>
<dbReference type="OrthoDB" id="350488at2157"/>
<evidence type="ECO:0000313" key="1">
    <source>
        <dbReference type="EMBL" id="SFQ14725.1"/>
    </source>
</evidence>
<dbReference type="AlphaFoldDB" id="A0A1I5W4Q3"/>
<gene>
    <name evidence="1" type="ORF">SAMN05216277_1239</name>
</gene>
<dbReference type="RefSeq" id="WP_074880712.1">
    <property type="nucleotide sequence ID" value="NZ_FOXI01000023.1"/>
</dbReference>
<protein>
    <submittedName>
        <fullName evidence="1">Uncharacterized protein</fullName>
    </submittedName>
</protein>
<keyword evidence="2" id="KW-1185">Reference proteome</keyword>
<evidence type="ECO:0000313" key="2">
    <source>
        <dbReference type="Proteomes" id="UP000183769"/>
    </source>
</evidence>
<organism evidence="1 2">
    <name type="scientific">Halolamina pelagica</name>
    <dbReference type="NCBI Taxonomy" id="699431"/>
    <lineage>
        <taxon>Archaea</taxon>
        <taxon>Methanobacteriati</taxon>
        <taxon>Methanobacteriota</taxon>
        <taxon>Stenosarchaea group</taxon>
        <taxon>Halobacteria</taxon>
        <taxon>Halobacteriales</taxon>
        <taxon>Haloferacaceae</taxon>
    </lineage>
</organism>
<reference evidence="2" key="1">
    <citation type="submission" date="2016-10" db="EMBL/GenBank/DDBJ databases">
        <authorList>
            <person name="Varghese N."/>
            <person name="Submissions S."/>
        </authorList>
    </citation>
    <scope>NUCLEOTIDE SEQUENCE [LARGE SCALE GENOMIC DNA]</scope>
    <source>
        <strain evidence="2">CGMCC 1.10329</strain>
    </source>
</reference>